<keyword evidence="1" id="KW-0808">Transferase</keyword>
<dbReference type="EMBL" id="JAWZSR010000003">
    <property type="protein sequence ID" value="MDX8045512.1"/>
    <property type="molecule type" value="Genomic_DNA"/>
</dbReference>
<keyword evidence="2" id="KW-1185">Reference proteome</keyword>
<organism evidence="1 2">
    <name type="scientific">Gracilibacillus pellucidus</name>
    <dbReference type="NCBI Taxonomy" id="3095368"/>
    <lineage>
        <taxon>Bacteria</taxon>
        <taxon>Bacillati</taxon>
        <taxon>Bacillota</taxon>
        <taxon>Bacilli</taxon>
        <taxon>Bacillales</taxon>
        <taxon>Bacillaceae</taxon>
        <taxon>Gracilibacillus</taxon>
    </lineage>
</organism>
<protein>
    <submittedName>
        <fullName evidence="1">Four-carbon acid sugar kinase family protein</fullName>
    </submittedName>
</protein>
<evidence type="ECO:0000313" key="1">
    <source>
        <dbReference type="EMBL" id="MDX8045512.1"/>
    </source>
</evidence>
<accession>A0ACC6M3W9</accession>
<comment type="caution">
    <text evidence="1">The sequence shown here is derived from an EMBL/GenBank/DDBJ whole genome shotgun (WGS) entry which is preliminary data.</text>
</comment>
<reference evidence="1" key="1">
    <citation type="submission" date="2023-11" db="EMBL/GenBank/DDBJ databases">
        <title>Gracilibacillus pellucida a moderately halophilic bacterium isolated from saline soil in Xinjiang province.</title>
        <authorList>
            <person name="Zhang Z."/>
            <person name="Tan F."/>
            <person name="Wang Y."/>
            <person name="Xia M."/>
        </authorList>
    </citation>
    <scope>NUCLEOTIDE SEQUENCE</scope>
    <source>
        <strain evidence="1">S3-1-1</strain>
    </source>
</reference>
<gene>
    <name evidence="1" type="ORF">SH601_05885</name>
</gene>
<sequence length="433" mass="48066">MKIAIVADDLTGACDTGVQLVQYDLDVSVVIQSDTNDLETNKDVIIFNTDSRAMTNDQAYLTVSETCEQIKEMTFDIVYKKIDSTMRGNIGSELNAIYDKFQPDFVFITPAHPSNRRVVKDGIHYLDGIKLSKTEVANDPKTPVHESDVSKLIQHSSGRSVKHLTYKDLRKGNDFIRKRLRNWKKQGISYITVDAVIEEDLKRLMDVMNSDYRSVLCGSAGLINYLPALLGYRVQEERNNIQPNNKPVLFVVGSISKVGRQQLEHLLSSSDVVGVEMDSAKILTGYEVKEKEVTDIQSTIKEAIMAGKSVALYSSADVDNVKTVGIDKGIHPTEISDWISKALGDIAVSIVKALKIRNLFLTGGDTAQQVFTRLRIKNYQLIGELELGVPIGKIGTQDEIITVTKAGSFGTIQVMTNVLKQLNNSSQDNKVNF</sequence>
<evidence type="ECO:0000313" key="2">
    <source>
        <dbReference type="Proteomes" id="UP001277972"/>
    </source>
</evidence>
<dbReference type="Proteomes" id="UP001277972">
    <property type="component" value="Unassembled WGS sequence"/>
</dbReference>
<name>A0ACC6M3W9_9BACI</name>
<proteinExistence type="predicted"/>
<keyword evidence="1" id="KW-0418">Kinase</keyword>